<dbReference type="EMBL" id="JALBUF010000001">
    <property type="protein sequence ID" value="MCI0181954.1"/>
    <property type="molecule type" value="Genomic_DNA"/>
</dbReference>
<dbReference type="InterPro" id="IPR051044">
    <property type="entry name" value="MAG_DAG_Lipase"/>
</dbReference>
<dbReference type="InterPro" id="IPR029058">
    <property type="entry name" value="AB_hydrolase_fold"/>
</dbReference>
<dbReference type="Proteomes" id="UP001139263">
    <property type="component" value="Unassembled WGS sequence"/>
</dbReference>
<proteinExistence type="predicted"/>
<evidence type="ECO:0000313" key="2">
    <source>
        <dbReference type="EMBL" id="MCI0181954.1"/>
    </source>
</evidence>
<evidence type="ECO:0000313" key="3">
    <source>
        <dbReference type="Proteomes" id="UP001139263"/>
    </source>
</evidence>
<dbReference type="GO" id="GO:0016787">
    <property type="term" value="F:hydrolase activity"/>
    <property type="evidence" value="ECO:0007669"/>
    <property type="project" value="UniProtKB-KW"/>
</dbReference>
<comment type="caution">
    <text evidence="2">The sequence shown here is derived from an EMBL/GenBank/DDBJ whole genome shotgun (WGS) entry which is preliminary data.</text>
</comment>
<organism evidence="2 3">
    <name type="scientific">Sulfoacidibacillus ferrooxidans</name>
    <dbReference type="NCBI Taxonomy" id="2005001"/>
    <lineage>
        <taxon>Bacteria</taxon>
        <taxon>Bacillati</taxon>
        <taxon>Bacillota</taxon>
        <taxon>Bacilli</taxon>
        <taxon>Bacillales</taxon>
        <taxon>Alicyclobacillaceae</taxon>
        <taxon>Sulfoacidibacillus</taxon>
    </lineage>
</organism>
<dbReference type="Gene3D" id="3.40.50.1820">
    <property type="entry name" value="alpha/beta hydrolase"/>
    <property type="match status" value="1"/>
</dbReference>
<protein>
    <submittedName>
        <fullName evidence="2">Phospholipase YtpA</fullName>
        <ecNumber evidence="2">3.1.1.-</ecNumber>
    </submittedName>
</protein>
<dbReference type="PANTHER" id="PTHR11614">
    <property type="entry name" value="PHOSPHOLIPASE-RELATED"/>
    <property type="match status" value="1"/>
</dbReference>
<reference evidence="2" key="1">
    <citation type="submission" date="2022-03" db="EMBL/GenBank/DDBJ databases">
        <title>Draft Genome Sequence of Firmicute Strain S0AB, a Heterotrophic Iron/Sulfur-Oxidizing Extreme Acidophile.</title>
        <authorList>
            <person name="Vergara E."/>
            <person name="Pakostova E."/>
            <person name="Johnson D.B."/>
            <person name="Holmes D.S."/>
        </authorList>
    </citation>
    <scope>NUCLEOTIDE SEQUENCE</scope>
    <source>
        <strain evidence="2">S0AB</strain>
    </source>
</reference>
<dbReference type="Pfam" id="PF12146">
    <property type="entry name" value="Hydrolase_4"/>
    <property type="match status" value="1"/>
</dbReference>
<sequence length="270" mass="30246">MSESPYHLSFHEATEPTCIVTIIHGAGEHSGRYDYVREAFAQQQITTVMGDLPGHGYSRGQRGHIESFDEYVEAALYFLEVARERYGTALPHVIIGHSMGGLIAALAVAKATNQPDLLVLSSPAFGLRMKLSPTRAWLARVLLPIAPRLMQPNGIAPQDVTRNQELAVAYGSDPLVSHTVSLRWYFEFTEAMNQILLICHSIQIPISVWQGSADRLVDPASVRHFVETCNHHTITYKEFPGLYHEIFNEPERDDVIADIISWIKINLTKD</sequence>
<name>A0A9X1V6M2_9BACL</name>
<dbReference type="InterPro" id="IPR022742">
    <property type="entry name" value="Hydrolase_4"/>
</dbReference>
<dbReference type="AlphaFoldDB" id="A0A9X1V6M2"/>
<dbReference type="EC" id="3.1.1.-" evidence="2"/>
<dbReference type="RefSeq" id="WP_241711578.1">
    <property type="nucleotide sequence ID" value="NZ_JALBUF010000001.1"/>
</dbReference>
<evidence type="ECO:0000259" key="1">
    <source>
        <dbReference type="Pfam" id="PF12146"/>
    </source>
</evidence>
<accession>A0A9X1V6M2</accession>
<gene>
    <name evidence="2" type="primary">ytpA</name>
    <name evidence="2" type="ORF">MM817_00204</name>
</gene>
<feature type="domain" description="Serine aminopeptidase S33" evidence="1">
    <location>
        <begin position="15"/>
        <end position="251"/>
    </location>
</feature>
<keyword evidence="2" id="KW-0378">Hydrolase</keyword>
<keyword evidence="3" id="KW-1185">Reference proteome</keyword>
<dbReference type="SUPFAM" id="SSF53474">
    <property type="entry name" value="alpha/beta-Hydrolases"/>
    <property type="match status" value="1"/>
</dbReference>